<evidence type="ECO:0000256" key="1">
    <source>
        <dbReference type="SAM" id="MobiDB-lite"/>
    </source>
</evidence>
<gene>
    <name evidence="2" type="ORF">SBRCBS47491_004543</name>
</gene>
<evidence type="ECO:0000313" key="2">
    <source>
        <dbReference type="EMBL" id="CAK7221490.1"/>
    </source>
</evidence>
<reference evidence="2 3" key="1">
    <citation type="submission" date="2024-01" db="EMBL/GenBank/DDBJ databases">
        <authorList>
            <person name="Allen C."/>
            <person name="Tagirdzhanova G."/>
        </authorList>
    </citation>
    <scope>NUCLEOTIDE SEQUENCE [LARGE SCALE GENOMIC DNA]</scope>
</reference>
<feature type="region of interest" description="Disordered" evidence="1">
    <location>
        <begin position="1"/>
        <end position="22"/>
    </location>
</feature>
<dbReference type="EMBL" id="CAWUHC010000035">
    <property type="protein sequence ID" value="CAK7221490.1"/>
    <property type="molecule type" value="Genomic_DNA"/>
</dbReference>
<sequence>MATTATTTTKTTTQMRPGEQASPAIRETLGDASSFLTPNGAPTLLESVNNPNSWPADHRRIPPYRAAVRNPEWDRVGGQNVSMRLFMWTMLSGCQLLQWGYAVPTALGLHKRGLMMYKVANTW</sequence>
<evidence type="ECO:0000313" key="3">
    <source>
        <dbReference type="Proteomes" id="UP001642406"/>
    </source>
</evidence>
<organism evidence="2 3">
    <name type="scientific">Sporothrix bragantina</name>
    <dbReference type="NCBI Taxonomy" id="671064"/>
    <lineage>
        <taxon>Eukaryota</taxon>
        <taxon>Fungi</taxon>
        <taxon>Dikarya</taxon>
        <taxon>Ascomycota</taxon>
        <taxon>Pezizomycotina</taxon>
        <taxon>Sordariomycetes</taxon>
        <taxon>Sordariomycetidae</taxon>
        <taxon>Ophiostomatales</taxon>
        <taxon>Ophiostomataceae</taxon>
        <taxon>Sporothrix</taxon>
    </lineage>
</organism>
<proteinExistence type="predicted"/>
<dbReference type="Proteomes" id="UP001642406">
    <property type="component" value="Unassembled WGS sequence"/>
</dbReference>
<name>A0ABP0BPW8_9PEZI</name>
<protein>
    <submittedName>
        <fullName evidence="2">Uncharacterized protein</fullName>
    </submittedName>
</protein>
<accession>A0ABP0BPW8</accession>
<feature type="compositionally biased region" description="Low complexity" evidence="1">
    <location>
        <begin position="1"/>
        <end position="13"/>
    </location>
</feature>
<keyword evidence="3" id="KW-1185">Reference proteome</keyword>
<comment type="caution">
    <text evidence="2">The sequence shown here is derived from an EMBL/GenBank/DDBJ whole genome shotgun (WGS) entry which is preliminary data.</text>
</comment>